<organism evidence="1 2">
    <name type="scientific">Bradyrhizobium vignae</name>
    <dbReference type="NCBI Taxonomy" id="1549949"/>
    <lineage>
        <taxon>Bacteria</taxon>
        <taxon>Pseudomonadati</taxon>
        <taxon>Pseudomonadota</taxon>
        <taxon>Alphaproteobacteria</taxon>
        <taxon>Hyphomicrobiales</taxon>
        <taxon>Nitrobacteraceae</taxon>
        <taxon>Bradyrhizobium</taxon>
    </lineage>
</organism>
<sequence>MREEQMHSGIQVKPNIRPSLRSGFTAYVMLLCPENLPECANGRFSQNRPSLDLSPFVLKGLEPVGERGTDPVVFLNPNSCMGFEPEPSKEESR</sequence>
<evidence type="ECO:0000313" key="2">
    <source>
        <dbReference type="Proteomes" id="UP000246085"/>
    </source>
</evidence>
<gene>
    <name evidence="1" type="ORF">BRAD3257_3752</name>
</gene>
<evidence type="ECO:0000313" key="1">
    <source>
        <dbReference type="EMBL" id="SPP94766.1"/>
    </source>
</evidence>
<dbReference type="EMBL" id="LS398110">
    <property type="protein sequence ID" value="SPP94766.1"/>
    <property type="molecule type" value="Genomic_DNA"/>
</dbReference>
<name>A0A2U3Q066_9BRAD</name>
<dbReference type="AlphaFoldDB" id="A0A2U3Q066"/>
<dbReference type="KEGG" id="bvz:BRAD3257_3752"/>
<dbReference type="RefSeq" id="WP_145987013.1">
    <property type="nucleotide sequence ID" value="NZ_LS398110.1"/>
</dbReference>
<accession>A0A2U3Q066</accession>
<protein>
    <submittedName>
        <fullName evidence="1">Uncharacterized protein</fullName>
    </submittedName>
</protein>
<dbReference type="Proteomes" id="UP000246085">
    <property type="component" value="Chromosome BRAD3257"/>
</dbReference>
<reference evidence="1 2" key="1">
    <citation type="submission" date="2018-03" db="EMBL/GenBank/DDBJ databases">
        <authorList>
            <person name="Gully D."/>
        </authorList>
    </citation>
    <scope>NUCLEOTIDE SEQUENCE [LARGE SCALE GENOMIC DNA]</scope>
    <source>
        <strain evidence="1">ORS3257</strain>
    </source>
</reference>
<proteinExistence type="predicted"/>